<feature type="compositionally biased region" description="Polar residues" evidence="1">
    <location>
        <begin position="12"/>
        <end position="22"/>
    </location>
</feature>
<evidence type="ECO:0000313" key="3">
    <source>
        <dbReference type="Proteomes" id="UP001485043"/>
    </source>
</evidence>
<keyword evidence="3" id="KW-1185">Reference proteome</keyword>
<dbReference type="Proteomes" id="UP001485043">
    <property type="component" value="Unassembled WGS sequence"/>
</dbReference>
<reference evidence="2 3" key="1">
    <citation type="journal article" date="2024" name="Nat. Commun.">
        <title>Phylogenomics reveals the evolutionary origins of lichenization in chlorophyte algae.</title>
        <authorList>
            <person name="Puginier C."/>
            <person name="Libourel C."/>
            <person name="Otte J."/>
            <person name="Skaloud P."/>
            <person name="Haon M."/>
            <person name="Grisel S."/>
            <person name="Petersen M."/>
            <person name="Berrin J.G."/>
            <person name="Delaux P.M."/>
            <person name="Dal Grande F."/>
            <person name="Keller J."/>
        </authorList>
    </citation>
    <scope>NUCLEOTIDE SEQUENCE [LARGE SCALE GENOMIC DNA]</scope>
    <source>
        <strain evidence="2 3">SAG 2523</strain>
    </source>
</reference>
<proteinExistence type="predicted"/>
<comment type="caution">
    <text evidence="2">The sequence shown here is derived from an EMBL/GenBank/DDBJ whole genome shotgun (WGS) entry which is preliminary data.</text>
</comment>
<protein>
    <submittedName>
        <fullName evidence="2">Uncharacterized protein</fullName>
    </submittedName>
</protein>
<feature type="compositionally biased region" description="Basic and acidic residues" evidence="1">
    <location>
        <begin position="130"/>
        <end position="139"/>
    </location>
</feature>
<evidence type="ECO:0000313" key="2">
    <source>
        <dbReference type="EMBL" id="KAK9866182.1"/>
    </source>
</evidence>
<sequence>MLARFNSRRNDLSNPVQGNSGAKSEAAAPSRPANGSISAANDEGVRHSKHQAVAPSSKTGPGRSQDSKAPPGRHYSDRADAIAASSSLALQEHASTPFCSSCSTPSTDSIFRKYSAKGAWAPQDSTTSRGRAEAHERPSGRPMGLDARAGSSLIPS</sequence>
<organism evidence="2 3">
    <name type="scientific">Apatococcus fuscideae</name>
    <dbReference type="NCBI Taxonomy" id="2026836"/>
    <lineage>
        <taxon>Eukaryota</taxon>
        <taxon>Viridiplantae</taxon>
        <taxon>Chlorophyta</taxon>
        <taxon>core chlorophytes</taxon>
        <taxon>Trebouxiophyceae</taxon>
        <taxon>Chlorellales</taxon>
        <taxon>Chlorellaceae</taxon>
        <taxon>Apatococcus</taxon>
    </lineage>
</organism>
<dbReference type="AlphaFoldDB" id="A0AAW1TAQ9"/>
<feature type="region of interest" description="Disordered" evidence="1">
    <location>
        <begin position="1"/>
        <end position="88"/>
    </location>
</feature>
<feature type="region of interest" description="Disordered" evidence="1">
    <location>
        <begin position="118"/>
        <end position="156"/>
    </location>
</feature>
<accession>A0AAW1TAQ9</accession>
<dbReference type="EMBL" id="JALJOV010000182">
    <property type="protein sequence ID" value="KAK9866182.1"/>
    <property type="molecule type" value="Genomic_DNA"/>
</dbReference>
<evidence type="ECO:0000256" key="1">
    <source>
        <dbReference type="SAM" id="MobiDB-lite"/>
    </source>
</evidence>
<feature type="compositionally biased region" description="Polar residues" evidence="1">
    <location>
        <begin position="54"/>
        <end position="64"/>
    </location>
</feature>
<name>A0AAW1TAQ9_9CHLO</name>
<gene>
    <name evidence="2" type="ORF">WJX84_012316</name>
</gene>